<protein>
    <submittedName>
        <fullName evidence="1">Uncharacterized protein</fullName>
    </submittedName>
</protein>
<dbReference type="OrthoDB" id="5418574at2759"/>
<proteinExistence type="predicted"/>
<dbReference type="Proteomes" id="UP000094569">
    <property type="component" value="Unassembled WGS sequence"/>
</dbReference>
<dbReference type="AlphaFoldDB" id="A0A1E3BFC4"/>
<accession>A0A1E3BFC4</accession>
<gene>
    <name evidence="1" type="ORF">SI65_04639</name>
</gene>
<organism evidence="1 2">
    <name type="scientific">Aspergillus cristatus</name>
    <name type="common">Chinese Fuzhuan brick tea-fermentation fungus</name>
    <name type="synonym">Eurotium cristatum</name>
    <dbReference type="NCBI Taxonomy" id="573508"/>
    <lineage>
        <taxon>Eukaryota</taxon>
        <taxon>Fungi</taxon>
        <taxon>Dikarya</taxon>
        <taxon>Ascomycota</taxon>
        <taxon>Pezizomycotina</taxon>
        <taxon>Eurotiomycetes</taxon>
        <taxon>Eurotiomycetidae</taxon>
        <taxon>Eurotiales</taxon>
        <taxon>Aspergillaceae</taxon>
        <taxon>Aspergillus</taxon>
        <taxon>Aspergillus subgen. Aspergillus</taxon>
    </lineage>
</organism>
<comment type="caution">
    <text evidence="1">The sequence shown here is derived from an EMBL/GenBank/DDBJ whole genome shotgun (WGS) entry which is preliminary data.</text>
</comment>
<keyword evidence="2" id="KW-1185">Reference proteome</keyword>
<evidence type="ECO:0000313" key="1">
    <source>
        <dbReference type="EMBL" id="ODM19654.1"/>
    </source>
</evidence>
<evidence type="ECO:0000313" key="2">
    <source>
        <dbReference type="Proteomes" id="UP000094569"/>
    </source>
</evidence>
<reference evidence="1 2" key="1">
    <citation type="journal article" date="2016" name="BMC Genomics">
        <title>Comparative genomic and transcriptomic analyses of the Fuzhuan brick tea-fermentation fungus Aspergillus cristatus.</title>
        <authorList>
            <person name="Ge Y."/>
            <person name="Wang Y."/>
            <person name="Liu Y."/>
            <person name="Tan Y."/>
            <person name="Ren X."/>
            <person name="Zhang X."/>
            <person name="Hyde K.D."/>
            <person name="Liu Y."/>
            <person name="Liu Z."/>
        </authorList>
    </citation>
    <scope>NUCLEOTIDE SEQUENCE [LARGE SCALE GENOMIC DNA]</scope>
    <source>
        <strain evidence="1 2">GZAAS20.1005</strain>
    </source>
</reference>
<sequence>MATLISDNVVRKLWLKAQRKNTDEWASVALWNYIYNKHLFPGTGWVVTPEYPPSSGRRRVDITIRYITQQNTLATLAFPEAKDHAASPGQITDAESQALDACTAYLSMEGNEGLNLVYAITSYGTKAEV</sequence>
<dbReference type="VEuPathDB" id="FungiDB:SI65_04639"/>
<dbReference type="EMBL" id="JXNT01000004">
    <property type="protein sequence ID" value="ODM19654.1"/>
    <property type="molecule type" value="Genomic_DNA"/>
</dbReference>
<name>A0A1E3BFC4_ASPCR</name>